<evidence type="ECO:0000313" key="2">
    <source>
        <dbReference type="Proteomes" id="UP000646911"/>
    </source>
</evidence>
<protein>
    <submittedName>
        <fullName evidence="1">Uncharacterized protein</fullName>
    </submittedName>
</protein>
<keyword evidence="2" id="KW-1185">Reference proteome</keyword>
<gene>
    <name evidence="1" type="ORF">H8L47_24155</name>
</gene>
<evidence type="ECO:0000313" key="1">
    <source>
        <dbReference type="EMBL" id="MBC3910667.1"/>
    </source>
</evidence>
<name>A0ABR6ZHG2_9BURK</name>
<accession>A0ABR6ZHG2</accession>
<organism evidence="1 2">
    <name type="scientific">Undibacterium umbellatum</name>
    <dbReference type="NCBI Taxonomy" id="2762300"/>
    <lineage>
        <taxon>Bacteria</taxon>
        <taxon>Pseudomonadati</taxon>
        <taxon>Pseudomonadota</taxon>
        <taxon>Betaproteobacteria</taxon>
        <taxon>Burkholderiales</taxon>
        <taxon>Oxalobacteraceae</taxon>
        <taxon>Undibacterium</taxon>
    </lineage>
</organism>
<comment type="caution">
    <text evidence="1">The sequence shown here is derived from an EMBL/GenBank/DDBJ whole genome shotgun (WGS) entry which is preliminary data.</text>
</comment>
<dbReference type="Proteomes" id="UP000646911">
    <property type="component" value="Unassembled WGS sequence"/>
</dbReference>
<dbReference type="EMBL" id="JACOFX010000018">
    <property type="protein sequence ID" value="MBC3910667.1"/>
    <property type="molecule type" value="Genomic_DNA"/>
</dbReference>
<dbReference type="RefSeq" id="WP_186956230.1">
    <property type="nucleotide sequence ID" value="NZ_JACOFX010000018.1"/>
</dbReference>
<reference evidence="1 2" key="1">
    <citation type="submission" date="2020-08" db="EMBL/GenBank/DDBJ databases">
        <title>Novel species isolated from subtropical streams in China.</title>
        <authorList>
            <person name="Lu H."/>
        </authorList>
    </citation>
    <scope>NUCLEOTIDE SEQUENCE [LARGE SCALE GENOMIC DNA]</scope>
    <source>
        <strain evidence="1 2">NL8W</strain>
    </source>
</reference>
<sequence>MNSIYHDAIACIKLPANGDTSAGSNIPEAQQIYQHASGAGLGLDIVYVQIEGGQHIHLKKYDVQHAGYTARDLYRTGLQNLWKKSVTHLKMHKNGPIRSITTDGHLEASLLLIGELWDKRLASLAENGFIVAIPSRNTLAFCDCKSEEGIQALKDLIKLTHENAEHLLTTSLYQRQDGKWAEIKTDFSVTRAETLEQAHARLHEGMLANAEVLRNIAREHFQIELDYDIGGVRWVNHFLENTYKNGSTQDHKNIILFAGAFVGQCIVRSIGGNWDWHGDDYVIRTGDGKLFSPCSKVAKQLACGQDGEDSVLGLYKVIKDMYPPVLSKAQRLLQTLYKRHADYEFHIASVLDQRLQWLRVADMDSNLVHVQHPIEENGENNGNSANNAATPASTCFYLHQMRSYYVRSSNGSFVHAEGISESLASLLPDDVRKHIAADKIIRTMYRDAELRQEQSFATIRLQKYQGDSDTDDVYVIGLKNISNEKIRVQQFAHFHFEADQWLLATSLQTYYPSSEFVDWFELSSAWIKPGQEVTAIGRLGPPHTLWAFMGEAENGASFTTSLVVPAVTVPAGKRQSDAKRQRSQYYTPGRPADTEMSRILAELQLNFSRNRSGMDAEILDRIAAGRPDWMDNNEPLLEIIRQQRRLMTEGRIVWAALVQANNLLFEEGEHDHPAMLVFSEDTYFESRPHELRAVAEKIYQLKSTEPEDPEEKLVAASVTNEMNRNMGWKLPDLLTDKHVRAAAFMVFRKHIPNGILNAAVFPILIHPATDAVMIVPVAFWPMSLTTMWRQGKLIY</sequence>
<proteinExistence type="predicted"/>